<protein>
    <submittedName>
        <fullName evidence="9">Flagellar assembly protein FliH</fullName>
    </submittedName>
</protein>
<dbReference type="InterPro" id="IPR018035">
    <property type="entry name" value="Flagellar_FliH/T3SS_HrpE"/>
</dbReference>
<gene>
    <name evidence="9" type="ORF">JOF46_001973</name>
</gene>
<feature type="domain" description="Flagellar assembly protein FliH/Type III secretion system HrpE" evidence="8">
    <location>
        <begin position="75"/>
        <end position="194"/>
    </location>
</feature>
<name>A0ABS4WCX5_9MICC</name>
<comment type="caution">
    <text evidence="9">The sequence shown here is derived from an EMBL/GenBank/DDBJ whole genome shotgun (WGS) entry which is preliminary data.</text>
</comment>
<evidence type="ECO:0000256" key="4">
    <source>
        <dbReference type="ARBA" id="ARBA00022795"/>
    </source>
</evidence>
<comment type="similarity">
    <text evidence="2">Belongs to the FliH family.</text>
</comment>
<evidence type="ECO:0000256" key="3">
    <source>
        <dbReference type="ARBA" id="ARBA00022448"/>
    </source>
</evidence>
<keyword evidence="9" id="KW-0969">Cilium</keyword>
<comment type="function">
    <text evidence="1">Needed for flagellar regrowth and assembly.</text>
</comment>
<dbReference type="PANTHER" id="PTHR34982:SF1">
    <property type="entry name" value="FLAGELLAR ASSEMBLY PROTEIN FLIH"/>
    <property type="match status" value="1"/>
</dbReference>
<evidence type="ECO:0000313" key="9">
    <source>
        <dbReference type="EMBL" id="MBP2374061.1"/>
    </source>
</evidence>
<dbReference type="InterPro" id="IPR051472">
    <property type="entry name" value="T3SS_Stator/FliH"/>
</dbReference>
<sequence length="204" mass="21143">MSSDAQEFEPVHFSVLAPSPGDRRENDASQAHGYATGYAQGIRAAEAVARAAREKAARTAAEAEAARAVEHADALRALTGAAAALHARTVPVLEAASGVLVESALLLAEKIVGRELSNDRFGAKAALDRAMTGIDAATVRQVRMNPQDLALLELDTVPGTSIALLPDPTLARGDALTSFEAGFLDARISTAFERAATALQSGIA</sequence>
<evidence type="ECO:0000313" key="10">
    <source>
        <dbReference type="Proteomes" id="UP000766570"/>
    </source>
</evidence>
<dbReference type="PANTHER" id="PTHR34982">
    <property type="entry name" value="YOP PROTEINS TRANSLOCATION PROTEIN L"/>
    <property type="match status" value="1"/>
</dbReference>
<keyword evidence="9" id="KW-0966">Cell projection</keyword>
<keyword evidence="9" id="KW-0282">Flagellum</keyword>
<accession>A0ABS4WCX5</accession>
<dbReference type="RefSeq" id="WP_209907135.1">
    <property type="nucleotide sequence ID" value="NZ_BAAAMI010000011.1"/>
</dbReference>
<evidence type="ECO:0000259" key="8">
    <source>
        <dbReference type="Pfam" id="PF02108"/>
    </source>
</evidence>
<keyword evidence="6" id="KW-1006">Bacterial flagellum protein export</keyword>
<reference evidence="9 10" key="1">
    <citation type="submission" date="2021-03" db="EMBL/GenBank/DDBJ databases">
        <title>Sequencing the genomes of 1000 actinobacteria strains.</title>
        <authorList>
            <person name="Klenk H.-P."/>
        </authorList>
    </citation>
    <scope>NUCLEOTIDE SEQUENCE [LARGE SCALE GENOMIC DNA]</scope>
    <source>
        <strain evidence="9 10">DSM 15454</strain>
    </source>
</reference>
<feature type="region of interest" description="Disordered" evidence="7">
    <location>
        <begin position="1"/>
        <end position="28"/>
    </location>
</feature>
<evidence type="ECO:0000256" key="6">
    <source>
        <dbReference type="ARBA" id="ARBA00023225"/>
    </source>
</evidence>
<keyword evidence="10" id="KW-1185">Reference proteome</keyword>
<keyword evidence="4" id="KW-1005">Bacterial flagellum biogenesis</keyword>
<dbReference type="EMBL" id="JAGIOE010000001">
    <property type="protein sequence ID" value="MBP2374061.1"/>
    <property type="molecule type" value="Genomic_DNA"/>
</dbReference>
<dbReference type="Proteomes" id="UP000766570">
    <property type="component" value="Unassembled WGS sequence"/>
</dbReference>
<dbReference type="Pfam" id="PF02108">
    <property type="entry name" value="FliH"/>
    <property type="match status" value="1"/>
</dbReference>
<evidence type="ECO:0000256" key="1">
    <source>
        <dbReference type="ARBA" id="ARBA00003041"/>
    </source>
</evidence>
<evidence type="ECO:0000256" key="7">
    <source>
        <dbReference type="SAM" id="MobiDB-lite"/>
    </source>
</evidence>
<organism evidence="9 10">
    <name type="scientific">Paeniglutamicibacter psychrophenolicus</name>
    <dbReference type="NCBI Taxonomy" id="257454"/>
    <lineage>
        <taxon>Bacteria</taxon>
        <taxon>Bacillati</taxon>
        <taxon>Actinomycetota</taxon>
        <taxon>Actinomycetes</taxon>
        <taxon>Micrococcales</taxon>
        <taxon>Micrococcaceae</taxon>
        <taxon>Paeniglutamicibacter</taxon>
    </lineage>
</organism>
<keyword evidence="3" id="KW-0813">Transport</keyword>
<evidence type="ECO:0000256" key="5">
    <source>
        <dbReference type="ARBA" id="ARBA00022927"/>
    </source>
</evidence>
<proteinExistence type="inferred from homology"/>
<keyword evidence="5" id="KW-0653">Protein transport</keyword>
<evidence type="ECO:0000256" key="2">
    <source>
        <dbReference type="ARBA" id="ARBA00006602"/>
    </source>
</evidence>